<dbReference type="EMBL" id="JAPDRQ010000005">
    <property type="protein sequence ID" value="KAJ9664048.1"/>
    <property type="molecule type" value="Genomic_DNA"/>
</dbReference>
<gene>
    <name evidence="1" type="ORF">H2198_000551</name>
</gene>
<sequence length="173" mass="19188">MIIYKDINTGDEVLSDVYKIKDVGNGLWEVDCAMVTVGGEDFKLEGANASAEGEDAEELDDGGKIQIINMVRDFKLQEFGKQSKKDYMAHAKDYMKAVVKKLKENGASEEEVKSFQTGAQAGVKKIIGNIDNYDVYAGESMDPTGMLILIDYREDGITPYATIWKHGLTEMKV</sequence>
<proteinExistence type="predicted"/>
<dbReference type="Proteomes" id="UP001172386">
    <property type="component" value="Unassembled WGS sequence"/>
</dbReference>
<evidence type="ECO:0000313" key="2">
    <source>
        <dbReference type="Proteomes" id="UP001172386"/>
    </source>
</evidence>
<name>A0ACC3AJR4_9EURO</name>
<comment type="caution">
    <text evidence="1">The sequence shown here is derived from an EMBL/GenBank/DDBJ whole genome shotgun (WGS) entry which is preliminary data.</text>
</comment>
<reference evidence="1" key="1">
    <citation type="submission" date="2022-10" db="EMBL/GenBank/DDBJ databases">
        <title>Culturing micro-colonial fungi from biological soil crusts in the Mojave desert and describing Neophaeococcomyces mojavensis, and introducing the new genera and species Taxawa tesnikishii.</title>
        <authorList>
            <person name="Kurbessoian T."/>
            <person name="Stajich J.E."/>
        </authorList>
    </citation>
    <scope>NUCLEOTIDE SEQUENCE</scope>
    <source>
        <strain evidence="1">JES_112</strain>
    </source>
</reference>
<organism evidence="1 2">
    <name type="scientific">Neophaeococcomyces mojaviensis</name>
    <dbReference type="NCBI Taxonomy" id="3383035"/>
    <lineage>
        <taxon>Eukaryota</taxon>
        <taxon>Fungi</taxon>
        <taxon>Dikarya</taxon>
        <taxon>Ascomycota</taxon>
        <taxon>Pezizomycotina</taxon>
        <taxon>Eurotiomycetes</taxon>
        <taxon>Chaetothyriomycetidae</taxon>
        <taxon>Chaetothyriales</taxon>
        <taxon>Chaetothyriales incertae sedis</taxon>
        <taxon>Neophaeococcomyces</taxon>
    </lineage>
</organism>
<protein>
    <submittedName>
        <fullName evidence="1">Uncharacterized protein</fullName>
    </submittedName>
</protein>
<accession>A0ACC3AJR4</accession>
<evidence type="ECO:0000313" key="1">
    <source>
        <dbReference type="EMBL" id="KAJ9664048.1"/>
    </source>
</evidence>
<keyword evidence="2" id="KW-1185">Reference proteome</keyword>